<feature type="region of interest" description="Disordered" evidence="7">
    <location>
        <begin position="411"/>
        <end position="445"/>
    </location>
</feature>
<evidence type="ECO:0000313" key="11">
    <source>
        <dbReference type="Proteomes" id="UP000612899"/>
    </source>
</evidence>
<keyword evidence="5 8" id="KW-1133">Transmembrane helix</keyword>
<keyword evidence="3" id="KW-1003">Cell membrane</keyword>
<dbReference type="SUPFAM" id="SSF103473">
    <property type="entry name" value="MFS general substrate transporter"/>
    <property type="match status" value="1"/>
</dbReference>
<reference evidence="10" key="1">
    <citation type="submission" date="2021-01" db="EMBL/GenBank/DDBJ databases">
        <title>Whole genome shotgun sequence of Rhizocola hellebori NBRC 109834.</title>
        <authorList>
            <person name="Komaki H."/>
            <person name="Tamura T."/>
        </authorList>
    </citation>
    <scope>NUCLEOTIDE SEQUENCE</scope>
    <source>
        <strain evidence="10">NBRC 109834</strain>
    </source>
</reference>
<evidence type="ECO:0000256" key="4">
    <source>
        <dbReference type="ARBA" id="ARBA00022692"/>
    </source>
</evidence>
<keyword evidence="2" id="KW-0813">Transport</keyword>
<evidence type="ECO:0000256" key="1">
    <source>
        <dbReference type="ARBA" id="ARBA00004651"/>
    </source>
</evidence>
<evidence type="ECO:0000256" key="3">
    <source>
        <dbReference type="ARBA" id="ARBA00022475"/>
    </source>
</evidence>
<dbReference type="InterPro" id="IPR050171">
    <property type="entry name" value="MFS_Transporters"/>
</dbReference>
<evidence type="ECO:0000256" key="7">
    <source>
        <dbReference type="SAM" id="MobiDB-lite"/>
    </source>
</evidence>
<proteinExistence type="predicted"/>
<dbReference type="InterPro" id="IPR036259">
    <property type="entry name" value="MFS_trans_sf"/>
</dbReference>
<feature type="domain" description="Major facilitator superfamily (MFS) profile" evidence="9">
    <location>
        <begin position="1"/>
        <end position="407"/>
    </location>
</feature>
<feature type="transmembrane region" description="Helical" evidence="8">
    <location>
        <begin position="77"/>
        <end position="96"/>
    </location>
</feature>
<dbReference type="PANTHER" id="PTHR23517:SF2">
    <property type="entry name" value="MULTIDRUG RESISTANCE PROTEIN MDTH"/>
    <property type="match status" value="1"/>
</dbReference>
<gene>
    <name evidence="10" type="ORF">Rhe02_38790</name>
</gene>
<dbReference type="InterPro" id="IPR011701">
    <property type="entry name" value="MFS"/>
</dbReference>
<name>A0A8J3Q9S3_9ACTN</name>
<dbReference type="Pfam" id="PF07690">
    <property type="entry name" value="MFS_1"/>
    <property type="match status" value="1"/>
</dbReference>
<feature type="transmembrane region" description="Helical" evidence="8">
    <location>
        <begin position="313"/>
        <end position="333"/>
    </location>
</feature>
<feature type="transmembrane region" description="Helical" evidence="8">
    <location>
        <begin position="353"/>
        <end position="372"/>
    </location>
</feature>
<feature type="transmembrane region" description="Helical" evidence="8">
    <location>
        <begin position="286"/>
        <end position="307"/>
    </location>
</feature>
<feature type="transmembrane region" description="Helical" evidence="8">
    <location>
        <begin position="15"/>
        <end position="37"/>
    </location>
</feature>
<feature type="transmembrane region" description="Helical" evidence="8">
    <location>
        <begin position="378"/>
        <end position="400"/>
    </location>
</feature>
<dbReference type="Gene3D" id="1.20.1250.20">
    <property type="entry name" value="MFS general substrate transporter like domains"/>
    <property type="match status" value="1"/>
</dbReference>
<dbReference type="InterPro" id="IPR020846">
    <property type="entry name" value="MFS_dom"/>
</dbReference>
<dbReference type="GO" id="GO:0022857">
    <property type="term" value="F:transmembrane transporter activity"/>
    <property type="evidence" value="ECO:0007669"/>
    <property type="project" value="InterPro"/>
</dbReference>
<dbReference type="PANTHER" id="PTHR23517">
    <property type="entry name" value="RESISTANCE PROTEIN MDTM, PUTATIVE-RELATED-RELATED"/>
    <property type="match status" value="1"/>
</dbReference>
<feature type="transmembrane region" description="Helical" evidence="8">
    <location>
        <begin position="43"/>
        <end position="65"/>
    </location>
</feature>
<dbReference type="RefSeq" id="WP_203909653.1">
    <property type="nucleotide sequence ID" value="NZ_BONY01000022.1"/>
</dbReference>
<feature type="transmembrane region" description="Helical" evidence="8">
    <location>
        <begin position="178"/>
        <end position="197"/>
    </location>
</feature>
<comment type="subcellular location">
    <subcellularLocation>
        <location evidence="1">Cell membrane</location>
        <topology evidence="1">Multi-pass membrane protein</topology>
    </subcellularLocation>
</comment>
<dbReference type="Proteomes" id="UP000612899">
    <property type="component" value="Unassembled WGS sequence"/>
</dbReference>
<feature type="transmembrane region" description="Helical" evidence="8">
    <location>
        <begin position="102"/>
        <end position="124"/>
    </location>
</feature>
<sequence>MLSDVLPRRSEARRILVGTIFSALGRGFTLPFLFIYLTEVRHIPASTAGLLIGWFGVLTLVFAPIGGTLIDRFGARWVVIPALAMSGITMGALAFAGNAWQVGLALTLGALGGSTVWAGQNTILTSLTDDDERQKVFGLQFALLNLGIGVGAAVSGSIVDTSRASSFQLIYVLDMFCYLAPIVVLLSMPRVGLRLVAAKAKQQGVRSAGYLEVLRHRPFRRFMLFSLLLTVSGYAQLEVGFTGFATKVVGVSPQIIGYAFTANTIVIVVAQLLVIKHLRGRSRTKALALVGLIFGVAWVVLGAAGLVDGRSAVFSAAGVILFGAVFAVGETLLSPTQPTLVNALATDELRGRYNALAGMIWGISGIVAPVSAGPLLQLGLSGLWIGLVIAGCLAASVLALSVRPLITDAQDGLSPVEPKPQPEQSGQPWPVNTRKTAEVVSSRAD</sequence>
<accession>A0A8J3Q9S3</accession>
<feature type="transmembrane region" description="Helical" evidence="8">
    <location>
        <begin position="136"/>
        <end position="158"/>
    </location>
</feature>
<feature type="transmembrane region" description="Helical" evidence="8">
    <location>
        <begin position="255"/>
        <end position="274"/>
    </location>
</feature>
<evidence type="ECO:0000256" key="8">
    <source>
        <dbReference type="SAM" id="Phobius"/>
    </source>
</evidence>
<evidence type="ECO:0000256" key="5">
    <source>
        <dbReference type="ARBA" id="ARBA00022989"/>
    </source>
</evidence>
<comment type="caution">
    <text evidence="10">The sequence shown here is derived from an EMBL/GenBank/DDBJ whole genome shotgun (WGS) entry which is preliminary data.</text>
</comment>
<dbReference type="EMBL" id="BONY01000022">
    <property type="protein sequence ID" value="GIH05812.1"/>
    <property type="molecule type" value="Genomic_DNA"/>
</dbReference>
<keyword evidence="11" id="KW-1185">Reference proteome</keyword>
<feature type="transmembrane region" description="Helical" evidence="8">
    <location>
        <begin position="218"/>
        <end position="235"/>
    </location>
</feature>
<organism evidence="10 11">
    <name type="scientific">Rhizocola hellebori</name>
    <dbReference type="NCBI Taxonomy" id="1392758"/>
    <lineage>
        <taxon>Bacteria</taxon>
        <taxon>Bacillati</taxon>
        <taxon>Actinomycetota</taxon>
        <taxon>Actinomycetes</taxon>
        <taxon>Micromonosporales</taxon>
        <taxon>Micromonosporaceae</taxon>
        <taxon>Rhizocola</taxon>
    </lineage>
</organism>
<dbReference type="GO" id="GO:0005886">
    <property type="term" value="C:plasma membrane"/>
    <property type="evidence" value="ECO:0007669"/>
    <property type="project" value="UniProtKB-SubCell"/>
</dbReference>
<evidence type="ECO:0000259" key="9">
    <source>
        <dbReference type="PROSITE" id="PS50850"/>
    </source>
</evidence>
<keyword evidence="4 8" id="KW-0812">Transmembrane</keyword>
<dbReference type="PROSITE" id="PS50850">
    <property type="entry name" value="MFS"/>
    <property type="match status" value="1"/>
</dbReference>
<keyword evidence="6 8" id="KW-0472">Membrane</keyword>
<protein>
    <submittedName>
        <fullName evidence="10">MFS transporter</fullName>
    </submittedName>
</protein>
<evidence type="ECO:0000256" key="6">
    <source>
        <dbReference type="ARBA" id="ARBA00023136"/>
    </source>
</evidence>
<dbReference type="AlphaFoldDB" id="A0A8J3Q9S3"/>
<evidence type="ECO:0000256" key="2">
    <source>
        <dbReference type="ARBA" id="ARBA00022448"/>
    </source>
</evidence>
<evidence type="ECO:0000313" key="10">
    <source>
        <dbReference type="EMBL" id="GIH05812.1"/>
    </source>
</evidence>